<dbReference type="InterPro" id="IPR001715">
    <property type="entry name" value="CH_dom"/>
</dbReference>
<comment type="subcellular location">
    <subcellularLocation>
        <location evidence="1">Cytoplasm</location>
        <location evidence="1">Cytoskeleton</location>
    </subcellularLocation>
</comment>
<evidence type="ECO:0000256" key="5">
    <source>
        <dbReference type="ARBA" id="ARBA00022701"/>
    </source>
</evidence>
<dbReference type="SUPFAM" id="SSF140612">
    <property type="entry name" value="EB1 dimerisation domain-like"/>
    <property type="match status" value="1"/>
</dbReference>
<feature type="coiled-coil region" evidence="10">
    <location>
        <begin position="209"/>
        <end position="257"/>
    </location>
</feature>
<dbReference type="EMBL" id="JAPDFW010000053">
    <property type="protein sequence ID" value="KAJ5078558.1"/>
    <property type="molecule type" value="Genomic_DNA"/>
</dbReference>
<dbReference type="GO" id="GO:0005874">
    <property type="term" value="C:microtubule"/>
    <property type="evidence" value="ECO:0007669"/>
    <property type="project" value="UniProtKB-KW"/>
</dbReference>
<evidence type="ECO:0000259" key="13">
    <source>
        <dbReference type="PROSITE" id="PS51230"/>
    </source>
</evidence>
<feature type="compositionally biased region" description="Low complexity" evidence="11">
    <location>
        <begin position="175"/>
        <end position="187"/>
    </location>
</feature>
<keyword evidence="4" id="KW-0132">Cell division</keyword>
<evidence type="ECO:0000256" key="6">
    <source>
        <dbReference type="ARBA" id="ARBA00022776"/>
    </source>
</evidence>
<evidence type="ECO:0000313" key="14">
    <source>
        <dbReference type="EMBL" id="KAJ5078558.1"/>
    </source>
</evidence>
<protein>
    <submittedName>
        <fullName evidence="14">Microtubule-associated protein rp/eb family member</fullName>
    </submittedName>
</protein>
<dbReference type="Proteomes" id="UP001149090">
    <property type="component" value="Unassembled WGS sequence"/>
</dbReference>
<dbReference type="InterPro" id="IPR036872">
    <property type="entry name" value="CH_dom_sf"/>
</dbReference>
<feature type="region of interest" description="Disordered" evidence="11">
    <location>
        <begin position="126"/>
        <end position="195"/>
    </location>
</feature>
<evidence type="ECO:0000313" key="15">
    <source>
        <dbReference type="Proteomes" id="UP001149090"/>
    </source>
</evidence>
<evidence type="ECO:0000256" key="4">
    <source>
        <dbReference type="ARBA" id="ARBA00022618"/>
    </source>
</evidence>
<dbReference type="Gene3D" id="1.10.418.10">
    <property type="entry name" value="Calponin-like domain"/>
    <property type="match status" value="1"/>
</dbReference>
<evidence type="ECO:0000256" key="2">
    <source>
        <dbReference type="ARBA" id="ARBA00010729"/>
    </source>
</evidence>
<feature type="compositionally biased region" description="Low complexity" evidence="11">
    <location>
        <begin position="144"/>
        <end position="160"/>
    </location>
</feature>
<feature type="region of interest" description="Disordered" evidence="11">
    <location>
        <begin position="275"/>
        <end position="311"/>
    </location>
</feature>
<dbReference type="InterPro" id="IPR027328">
    <property type="entry name" value="MAPRE"/>
</dbReference>
<evidence type="ECO:0000256" key="11">
    <source>
        <dbReference type="SAM" id="MobiDB-lite"/>
    </source>
</evidence>
<comment type="caution">
    <text evidence="14">The sequence shown here is derived from an EMBL/GenBank/DDBJ whole genome shotgun (WGS) entry which is preliminary data.</text>
</comment>
<keyword evidence="5 9" id="KW-0493">Microtubule</keyword>
<keyword evidence="3" id="KW-0963">Cytoplasm</keyword>
<dbReference type="Pfam" id="PF03271">
    <property type="entry name" value="EB1"/>
    <property type="match status" value="1"/>
</dbReference>
<feature type="domain" description="EB1 C-terminal" evidence="13">
    <location>
        <begin position="215"/>
        <end position="283"/>
    </location>
</feature>
<dbReference type="SUPFAM" id="SSF47576">
    <property type="entry name" value="Calponin-homology domain, CH-domain"/>
    <property type="match status" value="1"/>
</dbReference>
<keyword evidence="6" id="KW-0498">Mitosis</keyword>
<dbReference type="AlphaFoldDB" id="A0A9Q0LT75"/>
<dbReference type="PROSITE" id="PS51230">
    <property type="entry name" value="EB1_C"/>
    <property type="match status" value="1"/>
</dbReference>
<reference evidence="14" key="1">
    <citation type="submission" date="2022-10" db="EMBL/GenBank/DDBJ databases">
        <title>Novel sulphate-reducing endosymbionts in the free-living metamonad Anaeramoeba.</title>
        <authorList>
            <person name="Jerlstrom-Hultqvist J."/>
            <person name="Cepicka I."/>
            <person name="Gallot-Lavallee L."/>
            <person name="Salas-Leiva D."/>
            <person name="Curtis B.A."/>
            <person name="Zahonova K."/>
            <person name="Pipaliya S."/>
            <person name="Dacks J."/>
            <person name="Roger A.J."/>
        </authorList>
    </citation>
    <scope>NUCLEOTIDE SEQUENCE</scope>
    <source>
        <strain evidence="14">BMAN</strain>
    </source>
</reference>
<feature type="compositionally biased region" description="Acidic residues" evidence="11">
    <location>
        <begin position="278"/>
        <end position="311"/>
    </location>
</feature>
<evidence type="ECO:0000256" key="1">
    <source>
        <dbReference type="ARBA" id="ARBA00004245"/>
    </source>
</evidence>
<evidence type="ECO:0000256" key="8">
    <source>
        <dbReference type="ARBA" id="ARBA00023306"/>
    </source>
</evidence>
<dbReference type="InterPro" id="IPR004953">
    <property type="entry name" value="EB1_C"/>
</dbReference>
<feature type="domain" description="Calponin-homology (CH)" evidence="12">
    <location>
        <begin position="14"/>
        <end position="116"/>
    </location>
</feature>
<name>A0A9Q0LT75_ANAIG</name>
<evidence type="ECO:0000256" key="9">
    <source>
        <dbReference type="PROSITE-ProRule" id="PRU00576"/>
    </source>
</evidence>
<dbReference type="GO" id="GO:0051301">
    <property type="term" value="P:cell division"/>
    <property type="evidence" value="ECO:0007669"/>
    <property type="project" value="UniProtKB-KW"/>
</dbReference>
<accession>A0A9Q0LT75</accession>
<gene>
    <name evidence="14" type="ORF">M0811_04883</name>
</gene>
<proteinExistence type="inferred from homology"/>
<comment type="similarity">
    <text evidence="2">Belongs to the MAPRE family.</text>
</comment>
<evidence type="ECO:0000256" key="7">
    <source>
        <dbReference type="ARBA" id="ARBA00023212"/>
    </source>
</evidence>
<dbReference type="OrthoDB" id="2119228at2759"/>
<dbReference type="PROSITE" id="PS50021">
    <property type="entry name" value="CH"/>
    <property type="match status" value="1"/>
</dbReference>
<dbReference type="OMA" id="ETMPMNS"/>
<keyword evidence="15" id="KW-1185">Reference proteome</keyword>
<evidence type="ECO:0000256" key="3">
    <source>
        <dbReference type="ARBA" id="ARBA00022490"/>
    </source>
</evidence>
<keyword evidence="10" id="KW-0175">Coiled coil</keyword>
<dbReference type="GO" id="GO:0008017">
    <property type="term" value="F:microtubule binding"/>
    <property type="evidence" value="ECO:0007669"/>
    <property type="project" value="InterPro"/>
</dbReference>
<dbReference type="PANTHER" id="PTHR10623">
    <property type="entry name" value="MICROTUBULE-ASSOCIATED PROTEIN RP/EB FAMILY MEMBER"/>
    <property type="match status" value="1"/>
</dbReference>
<keyword evidence="7" id="KW-0206">Cytoskeleton</keyword>
<feature type="compositionally biased region" description="Basic residues" evidence="11">
    <location>
        <begin position="161"/>
        <end position="174"/>
    </location>
</feature>
<evidence type="ECO:0000259" key="12">
    <source>
        <dbReference type="PROSITE" id="PS50021"/>
    </source>
</evidence>
<dbReference type="FunFam" id="1.10.418.10:FF:000028">
    <property type="entry name" value="RP/EB family microtubule-associated protein"/>
    <property type="match status" value="1"/>
</dbReference>
<sequence>MANTSIGMMDGAFFIGRKELLSWLNNLLKLDYTKIEECKTGAAYCQIVDACFPGKVALHQVKFDTKFEYEYTQNYKILQSAFQKLRVEFSADATKLMKGSYQDNLEFLQWMKRWYELNNQSEDEYDAVSRRKESGITVKSPTPQKNTPRTSTTKTKTTQKIVRRQTKPTPKKKTTSTTTPTSKTSKTNLNPSKNTKKIVKKITKTSGDTSQIDKEKELLEQQKEELSNLLEQSKEIAEGIEKERDFYFEKLKKIEELCLENQENETLSNILDVIYAGSDDEDEKEVVENEDDNDNDNDNDEQEQEQSDDSN</sequence>
<dbReference type="InterPro" id="IPR036133">
    <property type="entry name" value="EB1_C_sf"/>
</dbReference>
<dbReference type="Pfam" id="PF00307">
    <property type="entry name" value="CH"/>
    <property type="match status" value="1"/>
</dbReference>
<evidence type="ECO:0000256" key="10">
    <source>
        <dbReference type="SAM" id="Coils"/>
    </source>
</evidence>
<keyword evidence="8" id="KW-0131">Cell cycle</keyword>
<organism evidence="14 15">
    <name type="scientific">Anaeramoeba ignava</name>
    <name type="common">Anaerobic marine amoeba</name>
    <dbReference type="NCBI Taxonomy" id="1746090"/>
    <lineage>
        <taxon>Eukaryota</taxon>
        <taxon>Metamonada</taxon>
        <taxon>Anaeramoebidae</taxon>
        <taxon>Anaeramoeba</taxon>
    </lineage>
</organism>
<dbReference type="Gene3D" id="1.20.5.1430">
    <property type="match status" value="1"/>
</dbReference>